<sequence>MKSLALIVVIAIAHLFFVTARLPDVTGPGSFNPLLIKSKQANPRLFPPAKSHLTTPAWPVVTKSQLSARHAVVHVGIPVLRVDSDSTESEDPVQSTMTTTVLNLTTTTTVYVNSTTSSFGAVIPSETDPLGIVFGTVTNTGEPSIAAATTTLEVNNTVTPEVVTVIGTDTDTETDADIMTMGPETETEAATTTFADPPAETTAGPVLTTTYPENPVTTVSNSSSSQIDDTFGYNSSLSSSSVAFEVTTTVGTSDNNNSLEVAQSTTPTSCISSGLVTMVTPLTDNDNDTCTSAFATSNTDRSSHVSSHHTTSHHTTSTTTNTLIATGTADSSAGSRCLSQPPRLFGVLSRMFMLLQVNLNLSPTARELVQATHVDGDGSSSSIEPEKTGEGAPASDSAAATTTISMTSSATSTTTTTLTYTSTTSLNTTSTIDMPTLPCTANAYADPAVPVTCTASSSTYNGTLTFAYGHGNGTGANYTTGGVTNHNTSSILSTGAATSLSPASTSSLSLSSSSPSPSSSISHSSHATPTVVSAASGLGSWSSRSSTVFDHRVTPFMVHMGIVLVRLWNRHR</sequence>
<gene>
    <name evidence="3" type="ORF">B0A52_02339</name>
</gene>
<feature type="compositionally biased region" description="Low complexity" evidence="1">
    <location>
        <begin position="394"/>
        <end position="408"/>
    </location>
</feature>
<dbReference type="VEuPathDB" id="FungiDB:PV10_08101"/>
<dbReference type="Proteomes" id="UP000288859">
    <property type="component" value="Unassembled WGS sequence"/>
</dbReference>
<feature type="region of interest" description="Disordered" evidence="1">
    <location>
        <begin position="504"/>
        <end position="525"/>
    </location>
</feature>
<feature type="region of interest" description="Disordered" evidence="1">
    <location>
        <begin position="297"/>
        <end position="322"/>
    </location>
</feature>
<accession>A0A438NC83</accession>
<organism evidence="3 4">
    <name type="scientific">Exophiala mesophila</name>
    <name type="common">Black yeast-like fungus</name>
    <dbReference type="NCBI Taxonomy" id="212818"/>
    <lineage>
        <taxon>Eukaryota</taxon>
        <taxon>Fungi</taxon>
        <taxon>Dikarya</taxon>
        <taxon>Ascomycota</taxon>
        <taxon>Pezizomycotina</taxon>
        <taxon>Eurotiomycetes</taxon>
        <taxon>Chaetothyriomycetidae</taxon>
        <taxon>Chaetothyriales</taxon>
        <taxon>Herpotrichiellaceae</taxon>
        <taxon>Exophiala</taxon>
    </lineage>
</organism>
<comment type="caution">
    <text evidence="3">The sequence shown here is derived from an EMBL/GenBank/DDBJ whole genome shotgun (WGS) entry which is preliminary data.</text>
</comment>
<evidence type="ECO:0000313" key="4">
    <source>
        <dbReference type="Proteomes" id="UP000288859"/>
    </source>
</evidence>
<feature type="signal peptide" evidence="2">
    <location>
        <begin position="1"/>
        <end position="20"/>
    </location>
</feature>
<dbReference type="EMBL" id="NAJM01000009">
    <property type="protein sequence ID" value="RVX73211.1"/>
    <property type="molecule type" value="Genomic_DNA"/>
</dbReference>
<proteinExistence type="predicted"/>
<feature type="region of interest" description="Disordered" evidence="1">
    <location>
        <begin position="374"/>
        <end position="408"/>
    </location>
</feature>
<protein>
    <recommendedName>
        <fullName evidence="5">Ig-like domain-containing protein</fullName>
    </recommendedName>
</protein>
<keyword evidence="2" id="KW-0732">Signal</keyword>
<evidence type="ECO:0000256" key="1">
    <source>
        <dbReference type="SAM" id="MobiDB-lite"/>
    </source>
</evidence>
<dbReference type="OrthoDB" id="10474462at2759"/>
<evidence type="ECO:0008006" key="5">
    <source>
        <dbReference type="Google" id="ProtNLM"/>
    </source>
</evidence>
<name>A0A438NC83_EXOME</name>
<evidence type="ECO:0000313" key="3">
    <source>
        <dbReference type="EMBL" id="RVX73211.1"/>
    </source>
</evidence>
<evidence type="ECO:0000256" key="2">
    <source>
        <dbReference type="SAM" id="SignalP"/>
    </source>
</evidence>
<dbReference type="AlphaFoldDB" id="A0A438NC83"/>
<feature type="chain" id="PRO_5019367450" description="Ig-like domain-containing protein" evidence="2">
    <location>
        <begin position="21"/>
        <end position="572"/>
    </location>
</feature>
<reference evidence="3 4" key="1">
    <citation type="submission" date="2017-03" db="EMBL/GenBank/DDBJ databases">
        <title>Genomes of endolithic fungi from Antarctica.</title>
        <authorList>
            <person name="Coleine C."/>
            <person name="Masonjones S."/>
            <person name="Stajich J.E."/>
        </authorList>
    </citation>
    <scope>NUCLEOTIDE SEQUENCE [LARGE SCALE GENOMIC DNA]</scope>
    <source>
        <strain evidence="3 4">CCFEE 6314</strain>
    </source>
</reference>